<sequence>MARPSSYNFHMLPMENGATNGAITTPVEDRYSPDKVNEAVMSFADFLHFLEENHQEHPLMPMIIKRFSDLGTVIEAQKRHIDRWKQQELDLAISEYQQSLDLIKELGTSMQNTEVELASCRVEKQQWEEKYHQLAFQTQDLSARAKARHEESQQQLKELQRNQKDMETVLEQRNALIESMENDHNNIQETLEKVDEERIRLAKTNRELTEQIAQQSHRINAMEVELQQLQQTNAQSGQKAVQFAEDIQRWQQRYHEIVQEKSGVERDLYDARHQLEETERKYRDLMQEGGALHEQVEQTCAKFEFDINTLQSKLIAAEAQVKETADALAVAEGQQAQAEKELEDTRSQLARVNSAHGSAKKHYESLDNEHLKLLETLEDERYKHQRIVAEMEMKLKNLKLISDNKSNEVARLMTQMHESSSHMEEDNDRLNTAVRELGGYQARCEQLERELSSRERRHADELESQSQAFRHEIEKQQAVMTSQKTKIEELDTRLRQAAASEQQLVSQTDEEITRLREVANTAQQHLQSLQQQQEILQQKLVEKSRECESLFAEIENIVSSNDEGNRQIELLSKERKRLEDEKSAMQTRITELDHQLGQLREAYSKHESEKEGQHRMTIRQMSADIDQMRRELEQAETDKRAIEEQFESVLNERDQFYDAANSARTEKATAESNMRSAMDELERVKAELQIKSEELSRCQGNLQAQREEVMKLRRDASSTVEKEQQKHLKSIQDANNEIRTLREQHASALLQKANELSETTQKLSVCGARMSALEDEVMQMRSAGEALHRTCESQRLELERLRREKILMEEMQEREKQSWSDAQQRAHDAHKQFESMKFEYTRRLQEEEQKNKMLQDMLHSRHSSDFDRSSQLIATEAMALKQEIVRLEQVLQTSREDLLKRTNDLESSQADFARLHREMEQLEAEYEDLLKQRDALAKQLETSKTKHEKFKIQYEKFKEDVQTRWDEREQQMKRLQQENTKLQDQVDQTKQRASLLLSQTQQDSMERAQEVLSNEALLKDRNAQVEALQSEIHRLEVELDGLRKKLLEHDTNTNSETKQLTSQVKKLESIVSSLKLENANLRGESEAQSHELSAWKTRAMTYESTVEKHRLEAAQDRQKLMTQLETSQTELVELRKDLELEREAVAELNETIRKNAVELEEKSDEIRTLTTRSVEQARELDRTERRAAIQNQSKAHRERVLEDRIKELESELDELERREKTLSERINDLIEMEEFGKQFIKQITQTGVIEDAPEDVRELLADVCAHLSALHHRELESKVVDKGASISDLELADLTTKLAQCEHQLAETLKYKAGLKQRVEKLLQKVAHLSAENSRLVQANREAAAHEGDATHEWELKLNALQTKVNELQLRERSYQSESKELHAKIEELTTTLKKSDSEAAFARMSISSHPQTRTVRQLEEMLEDRQDKILEMNEHLTALSNQSIRLRLSNEQYQLRLAALTGENPTASTAAILEGHTNPPTSAHRQGLFTQEAT</sequence>
<organism evidence="3 4">
    <name type="scientific">Lagenidium giganteum</name>
    <dbReference type="NCBI Taxonomy" id="4803"/>
    <lineage>
        <taxon>Eukaryota</taxon>
        <taxon>Sar</taxon>
        <taxon>Stramenopiles</taxon>
        <taxon>Oomycota</taxon>
        <taxon>Peronosporomycetes</taxon>
        <taxon>Pythiales</taxon>
        <taxon>Pythiaceae</taxon>
    </lineage>
</organism>
<feature type="region of interest" description="Disordered" evidence="2">
    <location>
        <begin position="1474"/>
        <end position="1495"/>
    </location>
</feature>
<keyword evidence="4" id="KW-1185">Reference proteome</keyword>
<feature type="coiled-coil region" evidence="1">
    <location>
        <begin position="784"/>
        <end position="1084"/>
    </location>
</feature>
<feature type="region of interest" description="Disordered" evidence="2">
    <location>
        <begin position="451"/>
        <end position="471"/>
    </location>
</feature>
<evidence type="ECO:0000313" key="3">
    <source>
        <dbReference type="EMBL" id="DBA01672.1"/>
    </source>
</evidence>
<feature type="coiled-coil region" evidence="1">
    <location>
        <begin position="1117"/>
        <end position="1232"/>
    </location>
</feature>
<evidence type="ECO:0000256" key="1">
    <source>
        <dbReference type="SAM" id="Coils"/>
    </source>
</evidence>
<accession>A0AAV2Z4R5</accession>
<dbReference type="Proteomes" id="UP001146120">
    <property type="component" value="Unassembled WGS sequence"/>
</dbReference>
<feature type="compositionally biased region" description="Basic and acidic residues" evidence="2">
    <location>
        <begin position="451"/>
        <end position="461"/>
    </location>
</feature>
<keyword evidence="1" id="KW-0175">Coiled coil</keyword>
<proteinExistence type="predicted"/>
<name>A0AAV2Z4R5_9STRA</name>
<comment type="caution">
    <text evidence="3">The sequence shown here is derived from an EMBL/GenBank/DDBJ whole genome shotgun (WGS) entry which is preliminary data.</text>
</comment>
<evidence type="ECO:0000313" key="4">
    <source>
        <dbReference type="Proteomes" id="UP001146120"/>
    </source>
</evidence>
<reference evidence="3" key="2">
    <citation type="journal article" date="2023" name="Microbiol Resour">
        <title>Decontamination and Annotation of the Draft Genome Sequence of the Oomycete Lagenidium giganteum ARSEF 373.</title>
        <authorList>
            <person name="Morgan W.R."/>
            <person name="Tartar A."/>
        </authorList>
    </citation>
    <scope>NUCLEOTIDE SEQUENCE</scope>
    <source>
        <strain evidence="3">ARSEF 373</strain>
    </source>
</reference>
<gene>
    <name evidence="3" type="ORF">N0F65_010323</name>
</gene>
<evidence type="ECO:0000256" key="2">
    <source>
        <dbReference type="SAM" id="MobiDB-lite"/>
    </source>
</evidence>
<protein>
    <submittedName>
        <fullName evidence="3">Uncharacterized protein</fullName>
    </submittedName>
</protein>
<dbReference type="PANTHER" id="PTHR18937">
    <property type="entry name" value="STRUCTURAL MAINTENANCE OF CHROMOSOMES SMC FAMILY MEMBER"/>
    <property type="match status" value="1"/>
</dbReference>
<feature type="coiled-coil region" evidence="1">
    <location>
        <begin position="512"/>
        <end position="751"/>
    </location>
</feature>
<dbReference type="EMBL" id="DAKRPA010000043">
    <property type="protein sequence ID" value="DBA01672.1"/>
    <property type="molecule type" value="Genomic_DNA"/>
</dbReference>
<feature type="compositionally biased region" description="Polar residues" evidence="2">
    <location>
        <begin position="1479"/>
        <end position="1495"/>
    </location>
</feature>
<feature type="coiled-coil region" evidence="1">
    <location>
        <begin position="1312"/>
        <end position="1436"/>
    </location>
</feature>
<reference evidence="3" key="1">
    <citation type="submission" date="2022-11" db="EMBL/GenBank/DDBJ databases">
        <authorList>
            <person name="Morgan W.R."/>
            <person name="Tartar A."/>
        </authorList>
    </citation>
    <scope>NUCLEOTIDE SEQUENCE</scope>
    <source>
        <strain evidence="3">ARSEF 373</strain>
    </source>
</reference>